<evidence type="ECO:0000256" key="1">
    <source>
        <dbReference type="SAM" id="MobiDB-lite"/>
    </source>
</evidence>
<dbReference type="OrthoDB" id="4282509at2"/>
<dbReference type="PATRIC" id="fig|518642.7.peg.4791"/>
<accession>A0A1E7LTI6</accession>
<dbReference type="Proteomes" id="UP000175971">
    <property type="component" value="Unassembled WGS sequence"/>
</dbReference>
<proteinExistence type="predicted"/>
<protein>
    <submittedName>
        <fullName evidence="2">Uncharacterized protein</fullName>
    </submittedName>
</protein>
<dbReference type="RefSeq" id="WP_070201709.1">
    <property type="nucleotide sequence ID" value="NZ_LJGZ01000083.1"/>
</dbReference>
<dbReference type="Pfam" id="PF19819">
    <property type="entry name" value="DUF6302"/>
    <property type="match status" value="1"/>
</dbReference>
<evidence type="ECO:0000313" key="2">
    <source>
        <dbReference type="EMBL" id="OEV19517.1"/>
    </source>
</evidence>
<keyword evidence="3" id="KW-1185">Reference proteome</keyword>
<dbReference type="AlphaFoldDB" id="A0A1E7LTI6"/>
<reference evidence="2 3" key="1">
    <citation type="journal article" date="2016" name="Front. Microbiol.">
        <title>Comparative Genomics Analysis of Streptomyces Species Reveals Their Adaptation to the Marine Environment and Their Diversity at the Genomic Level.</title>
        <authorList>
            <person name="Tian X."/>
            <person name="Zhang Z."/>
            <person name="Yang T."/>
            <person name="Chen M."/>
            <person name="Li J."/>
            <person name="Chen F."/>
            <person name="Yang J."/>
            <person name="Li W."/>
            <person name="Zhang B."/>
            <person name="Zhang Z."/>
            <person name="Wu J."/>
            <person name="Zhang C."/>
            <person name="Long L."/>
            <person name="Xiao J."/>
        </authorList>
    </citation>
    <scope>NUCLEOTIDE SEQUENCE [LARGE SCALE GENOMIC DNA]</scope>
    <source>
        <strain evidence="2 3">SCSIO M10372</strain>
    </source>
</reference>
<gene>
    <name evidence="2" type="ORF">AN221_17130</name>
</gene>
<feature type="compositionally biased region" description="Pro residues" evidence="1">
    <location>
        <begin position="144"/>
        <end position="158"/>
    </location>
</feature>
<organism evidence="2 3">
    <name type="scientific">Streptomyces nanshensis</name>
    <dbReference type="NCBI Taxonomy" id="518642"/>
    <lineage>
        <taxon>Bacteria</taxon>
        <taxon>Bacillati</taxon>
        <taxon>Actinomycetota</taxon>
        <taxon>Actinomycetes</taxon>
        <taxon>Kitasatosporales</taxon>
        <taxon>Streptomycetaceae</taxon>
        <taxon>Streptomyces</taxon>
    </lineage>
</organism>
<name>A0A1E7LTI6_9ACTN</name>
<feature type="region of interest" description="Disordered" evidence="1">
    <location>
        <begin position="118"/>
        <end position="169"/>
    </location>
</feature>
<sequence length="169" mass="18394">MTPFHSPAEQLLGVQLLAATAAHDYEYWKSRLANPLLLLDAVAVALYRLPLLAVPVGTDRRSGLMDMGHPVFAEALADALRGRPGFDQVTASGQVVRWGEPMPEDLAPDARRRFQGLREEPRYGPYVRPPAGHGGRDEGARSWPPLPESLPERQPTPPRAVVTAGAAYA</sequence>
<dbReference type="InterPro" id="IPR046269">
    <property type="entry name" value="DUF6302"/>
</dbReference>
<dbReference type="EMBL" id="LJGZ01000083">
    <property type="protein sequence ID" value="OEV19517.1"/>
    <property type="molecule type" value="Genomic_DNA"/>
</dbReference>
<evidence type="ECO:0000313" key="3">
    <source>
        <dbReference type="Proteomes" id="UP000175971"/>
    </source>
</evidence>
<comment type="caution">
    <text evidence="2">The sequence shown here is derived from an EMBL/GenBank/DDBJ whole genome shotgun (WGS) entry which is preliminary data.</text>
</comment>